<feature type="compositionally biased region" description="Low complexity" evidence="8">
    <location>
        <begin position="1445"/>
        <end position="1454"/>
    </location>
</feature>
<keyword evidence="2 9" id="KW-0812">Transmembrane</keyword>
<feature type="compositionally biased region" description="Basic and acidic residues" evidence="8">
    <location>
        <begin position="1411"/>
        <end position="1426"/>
    </location>
</feature>
<dbReference type="PANTHER" id="PTHR24026">
    <property type="entry name" value="FAT ATYPICAL CADHERIN-RELATED"/>
    <property type="match status" value="1"/>
</dbReference>
<feature type="compositionally biased region" description="Basic and acidic residues" evidence="8">
    <location>
        <begin position="1296"/>
        <end position="1316"/>
    </location>
</feature>
<dbReference type="EMBL" id="CAJPEX010004082">
    <property type="protein sequence ID" value="CAG0922788.1"/>
    <property type="molecule type" value="Genomic_DNA"/>
</dbReference>
<dbReference type="InterPro" id="IPR015919">
    <property type="entry name" value="Cadherin-like_sf"/>
</dbReference>
<proteinExistence type="predicted"/>
<dbReference type="OrthoDB" id="6363884at2759"/>
<dbReference type="PROSITE" id="PS00232">
    <property type="entry name" value="CADHERIN_1"/>
    <property type="match status" value="1"/>
</dbReference>
<evidence type="ECO:0000256" key="1">
    <source>
        <dbReference type="ARBA" id="ARBA00004370"/>
    </source>
</evidence>
<evidence type="ECO:0000259" key="10">
    <source>
        <dbReference type="PROSITE" id="PS50268"/>
    </source>
</evidence>
<sequence>MCGWICDARDVFSSVPVMGLESDSCPIQTTAIRFKWTRIQKNDPASSFCASVSAQSVFLSWVWNPIHAQSRPPQFDSSGRGYKRTILLPASVPVFQPNGTPVYRLLVYDYDQATPLRFTLLGAGAVNAFRIRALPCDAGSTVCYAEIYLIKPVEAGRIFDTILEATNKNGAKCFSGFDSKGHSGEQRQGPESFANLRATTIGRCVNRPGILSQTAQAFVQIDSPVEGSFSNSCRRVPRRANDGGDNSFKMDRSPLPEQNLDITLKLNAPLDYEKENLYHMFMVCEYAKVETDLDTRNLVSVELLIKVEGEQDTPPIFTYAPPLTRVPGTVKPGDELVRVKAKDADLGQNPREIRYSLWQSPDNPWLQFFHIGEKNGSVTLKAKLDDLLEAVESECVVMLTIEAEELITSETDFNSANQATKTTIGFVMDEARVRNPPSFSTESIFASVKEHSPSGTEVLYSGTNTRPYVINPNADGRSVVQVAITDDDNGLFEVSPTVMTQGMQDIQIRVKDSSKLDYEKMTEATFKLLAYRVGNGLSTTVTTEVTVKIEDVNDNAPVFSKTRYFAQVPEDAKSGTQIIQANADSPDTAFGQVLFTRLDGPNLDKFILEQSSGILKIARNPLLQFSSPGPIMKPRNKSKMHEESLSEINVRSESPIFDQLTIYSNPDDAAKRNRGVNDNYVIVLIVKAFDKGNPSMYSTVPVEIYTQETVERTLRFVLPHSVAQIRGNQTAFEQMLKAISGGRRVDIVNVDPYNGDADASLNNIPDAPSKGKSIVTASVLLPVNALVDVAQIVSSVSQSEQDPEVRELRAANTDLLAIIIALTVILLFIIILLIIWLINKRNKMKENEKAMLLKDEESNNNSNGEALNLRQRIQQVFSPGTYQRPIGRSSPGRGRVGIWSPTHGGGDSLPARERRYQRAAGNQQQQSSLIPGKSNGRRFFIVRDADGMVRGPETLREGEQYMLEDIEDEAGTETFRQYEYERGSHVNVYEDDQYRQQHEAFFIDPESGRRHRFSQIGNSQILTLVTPKRGRRESDGFHADDREGYHSLPYNNDERQGNWRQARSGSDSQLIVPLEEYQRNQLASGLDERIGKEMIMNRFMEHQQNQDGVDENGRRRRKIHTPIAEETMSALELEMRDGRMTKDGRRRSNSVGKQMGALEEESESRIGIEDINTTKLDPPASPFVGYVHNKASKLRHKSSLGRLDEDDSFHHTHLTRNSQSVMSMYPPGENALMQGQQLSRRNSIAAIEGIARRRSSASARAELRRNSTVGFENVKFGPLDRSMNYDRSWSNSVEPDGDRSEKRRHNSDPNDARMAKNNDYMQQQQASFDDRKRGSSAKDSFSPENHRRTRRDSSYQGGSRRNDWYLGSDSESPLRRKLQQPSEEEQQHARVGRKRSSTDGGTGIGVLNSPKQRDTNRTNRHDYAQDAFYRNRLEQSGARLESALQQQQQQQQQQKNLERRQSKDTNDIIDNSEARRRRASREARRMASGSNNNNNNASAALAYNNNRLNDASSLSLSDIRGEAQIRELRRRRDEAVSRDGNRGDLFADELRRESDLEKRLKSADIVDAAAARRSRTRLNDASSLSLSDIRGEAQIRELRRRRDEAVSRDGNRGDLFADELRRESDLEKRLKSADIVDAAAARRSRTRSSNNNEHHHPRYDASISDDAKILRQAPSAGGGGGGGAGRRRGSVVPDSSDLAAFRAPDTGAEQDLDSGISSNVGGGGRRRKKSQQMLEKKSVFTIKYDDVQNRHFTDLSKNSPQQTLLSCWQ</sequence>
<dbReference type="PANTHER" id="PTHR24026:SF96">
    <property type="entry name" value="CADHERIN-86C"/>
    <property type="match status" value="1"/>
</dbReference>
<dbReference type="EMBL" id="OA886119">
    <property type="protein sequence ID" value="CAD7282636.1"/>
    <property type="molecule type" value="Genomic_DNA"/>
</dbReference>
<evidence type="ECO:0000256" key="6">
    <source>
        <dbReference type="ARBA" id="ARBA00023136"/>
    </source>
</evidence>
<feature type="domain" description="Cadherin" evidence="10">
    <location>
        <begin position="440"/>
        <end position="559"/>
    </location>
</feature>
<evidence type="ECO:0000313" key="11">
    <source>
        <dbReference type="EMBL" id="CAD7282636.1"/>
    </source>
</evidence>
<dbReference type="GO" id="GO:0005509">
    <property type="term" value="F:calcium ion binding"/>
    <property type="evidence" value="ECO:0007669"/>
    <property type="project" value="UniProtKB-UniRule"/>
</dbReference>
<dbReference type="CDD" id="cd11304">
    <property type="entry name" value="Cadherin_repeat"/>
    <property type="match status" value="1"/>
</dbReference>
<feature type="domain" description="Cadherin" evidence="10">
    <location>
        <begin position="318"/>
        <end position="439"/>
    </location>
</feature>
<dbReference type="GO" id="GO:0007156">
    <property type="term" value="P:homophilic cell adhesion via plasma membrane adhesion molecules"/>
    <property type="evidence" value="ECO:0007669"/>
    <property type="project" value="InterPro"/>
</dbReference>
<dbReference type="PROSITE" id="PS50268">
    <property type="entry name" value="CADHERIN_2"/>
    <property type="match status" value="2"/>
</dbReference>
<gene>
    <name evidence="11" type="ORF">NMOB1V02_LOCUS10258</name>
</gene>
<keyword evidence="4 7" id="KW-0106">Calcium</keyword>
<reference evidence="11" key="1">
    <citation type="submission" date="2020-11" db="EMBL/GenBank/DDBJ databases">
        <authorList>
            <person name="Tran Van P."/>
        </authorList>
    </citation>
    <scope>NUCLEOTIDE SEQUENCE</scope>
</reference>
<evidence type="ECO:0000256" key="8">
    <source>
        <dbReference type="SAM" id="MobiDB-lite"/>
    </source>
</evidence>
<evidence type="ECO:0000256" key="7">
    <source>
        <dbReference type="PROSITE-ProRule" id="PRU00043"/>
    </source>
</evidence>
<evidence type="ECO:0000256" key="3">
    <source>
        <dbReference type="ARBA" id="ARBA00022737"/>
    </source>
</evidence>
<feature type="region of interest" description="Disordered" evidence="8">
    <location>
        <begin position="1029"/>
        <end position="1064"/>
    </location>
</feature>
<feature type="region of interest" description="Disordered" evidence="8">
    <location>
        <begin position="1282"/>
        <end position="1426"/>
    </location>
</feature>
<evidence type="ECO:0000256" key="2">
    <source>
        <dbReference type="ARBA" id="ARBA00022692"/>
    </source>
</evidence>
<feature type="compositionally biased region" description="Basic and acidic residues" evidence="8">
    <location>
        <begin position="1032"/>
        <end position="1045"/>
    </location>
</feature>
<dbReference type="GO" id="GO:0005886">
    <property type="term" value="C:plasma membrane"/>
    <property type="evidence" value="ECO:0007669"/>
    <property type="project" value="InterPro"/>
</dbReference>
<dbReference type="Gene3D" id="2.60.40.60">
    <property type="entry name" value="Cadherins"/>
    <property type="match status" value="3"/>
</dbReference>
<dbReference type="InterPro" id="IPR020894">
    <property type="entry name" value="Cadherin_CS"/>
</dbReference>
<evidence type="ECO:0000256" key="5">
    <source>
        <dbReference type="ARBA" id="ARBA00022989"/>
    </source>
</evidence>
<protein>
    <recommendedName>
        <fullName evidence="10">Cadherin domain-containing protein</fullName>
    </recommendedName>
</protein>
<feature type="region of interest" description="Disordered" evidence="8">
    <location>
        <begin position="230"/>
        <end position="254"/>
    </location>
</feature>
<dbReference type="SMART" id="SM00112">
    <property type="entry name" value="CA"/>
    <property type="match status" value="1"/>
</dbReference>
<feature type="region of interest" description="Disordered" evidence="8">
    <location>
        <begin position="1438"/>
        <end position="1498"/>
    </location>
</feature>
<comment type="subcellular location">
    <subcellularLocation>
        <location evidence="1">Membrane</location>
    </subcellularLocation>
</comment>
<name>A0A7R9BYT3_9CRUS</name>
<feature type="region of interest" description="Disordered" evidence="8">
    <location>
        <begin position="880"/>
        <end position="910"/>
    </location>
</feature>
<keyword evidence="3" id="KW-0677">Repeat</keyword>
<feature type="transmembrane region" description="Helical" evidence="9">
    <location>
        <begin position="815"/>
        <end position="838"/>
    </location>
</feature>
<feature type="compositionally biased region" description="Low complexity" evidence="8">
    <location>
        <begin position="884"/>
        <end position="898"/>
    </location>
</feature>
<evidence type="ECO:0000313" key="12">
    <source>
        <dbReference type="Proteomes" id="UP000678499"/>
    </source>
</evidence>
<feature type="compositionally biased region" description="Low complexity" evidence="8">
    <location>
        <begin position="1486"/>
        <end position="1498"/>
    </location>
</feature>
<feature type="compositionally biased region" description="Basic and acidic residues" evidence="8">
    <location>
        <begin position="1456"/>
        <end position="1466"/>
    </location>
</feature>
<feature type="region of interest" description="Disordered" evidence="8">
    <location>
        <begin position="1639"/>
        <end position="1734"/>
    </location>
</feature>
<evidence type="ECO:0000256" key="9">
    <source>
        <dbReference type="SAM" id="Phobius"/>
    </source>
</evidence>
<keyword evidence="5 9" id="KW-1133">Transmembrane helix</keyword>
<accession>A0A7R9BYT3</accession>
<organism evidence="11">
    <name type="scientific">Notodromas monacha</name>
    <dbReference type="NCBI Taxonomy" id="399045"/>
    <lineage>
        <taxon>Eukaryota</taxon>
        <taxon>Metazoa</taxon>
        <taxon>Ecdysozoa</taxon>
        <taxon>Arthropoda</taxon>
        <taxon>Crustacea</taxon>
        <taxon>Oligostraca</taxon>
        <taxon>Ostracoda</taxon>
        <taxon>Podocopa</taxon>
        <taxon>Podocopida</taxon>
        <taxon>Cypridocopina</taxon>
        <taxon>Cypridoidea</taxon>
        <taxon>Cyprididae</taxon>
        <taxon>Notodromas</taxon>
    </lineage>
</organism>
<dbReference type="InterPro" id="IPR002126">
    <property type="entry name" value="Cadherin-like_dom"/>
</dbReference>
<dbReference type="SUPFAM" id="SSF49313">
    <property type="entry name" value="Cadherin-like"/>
    <property type="match status" value="3"/>
</dbReference>
<keyword evidence="6 9" id="KW-0472">Membrane</keyword>
<keyword evidence="12" id="KW-1185">Reference proteome</keyword>
<dbReference type="PRINTS" id="PR00205">
    <property type="entry name" value="CADHERIN"/>
</dbReference>
<evidence type="ECO:0000256" key="4">
    <source>
        <dbReference type="ARBA" id="ARBA00022837"/>
    </source>
</evidence>
<dbReference type="Proteomes" id="UP000678499">
    <property type="component" value="Unassembled WGS sequence"/>
</dbReference>
<feature type="region of interest" description="Disordered" evidence="8">
    <location>
        <begin position="1142"/>
        <end position="1163"/>
    </location>
</feature>